<keyword evidence="5 6" id="KW-0479">Metal-binding</keyword>
<evidence type="ECO:0000259" key="8">
    <source>
        <dbReference type="SMART" id="SM01194"/>
    </source>
</evidence>
<keyword evidence="4 6" id="KW-0963">Cytoplasm</keyword>
<organism evidence="9 10">
    <name type="scientific">Coemansia erecta</name>
    <dbReference type="NCBI Taxonomy" id="147472"/>
    <lineage>
        <taxon>Eukaryota</taxon>
        <taxon>Fungi</taxon>
        <taxon>Fungi incertae sedis</taxon>
        <taxon>Zoopagomycota</taxon>
        <taxon>Kickxellomycotina</taxon>
        <taxon>Kickxellomycetes</taxon>
        <taxon>Kickxellales</taxon>
        <taxon>Kickxellaceae</taxon>
        <taxon>Coemansia</taxon>
    </lineage>
</organism>
<dbReference type="GO" id="GO:0046872">
    <property type="term" value="F:metal ion binding"/>
    <property type="evidence" value="ECO:0007669"/>
    <property type="project" value="UniProtKB-KW"/>
</dbReference>
<comment type="subcellular location">
    <subcellularLocation>
        <location evidence="2 6">Cytoplasm</location>
    </subcellularLocation>
</comment>
<evidence type="ECO:0000256" key="4">
    <source>
        <dbReference type="ARBA" id="ARBA00022490"/>
    </source>
</evidence>
<dbReference type="FunFam" id="3.30.420.60:FF:000002">
    <property type="entry name" value="Protein pelota homolog"/>
    <property type="match status" value="1"/>
</dbReference>
<dbReference type="InterPro" id="IPR058547">
    <property type="entry name" value="Pelota_N"/>
</dbReference>
<dbReference type="InterPro" id="IPR029064">
    <property type="entry name" value="Ribosomal_eL30-like_sf"/>
</dbReference>
<dbReference type="NCBIfam" id="TIGR00111">
    <property type="entry name" value="pelota"/>
    <property type="match status" value="1"/>
</dbReference>
<evidence type="ECO:0000256" key="1">
    <source>
        <dbReference type="ARBA" id="ARBA00001968"/>
    </source>
</evidence>
<comment type="similarity">
    <text evidence="3 6">Belongs to the eukaryotic release factor 1 family. Pelota subfamily.</text>
</comment>
<evidence type="ECO:0000256" key="2">
    <source>
        <dbReference type="ARBA" id="ARBA00004496"/>
    </source>
</evidence>
<dbReference type="EMBL" id="JANBOJ010000052">
    <property type="protein sequence ID" value="KAJ1723804.1"/>
    <property type="molecule type" value="Genomic_DNA"/>
</dbReference>
<dbReference type="Proteomes" id="UP001149813">
    <property type="component" value="Unassembled WGS sequence"/>
</dbReference>
<dbReference type="SUPFAM" id="SSF159065">
    <property type="entry name" value="Dom34/Pelota N-terminal domain-like"/>
    <property type="match status" value="1"/>
</dbReference>
<dbReference type="InterPro" id="IPR005140">
    <property type="entry name" value="eRF1_Pelota-like_N"/>
</dbReference>
<accession>A0A9W8CSD6</accession>
<dbReference type="GO" id="GO:0070651">
    <property type="term" value="P:nonfunctional rRNA decay"/>
    <property type="evidence" value="ECO:0007669"/>
    <property type="project" value="TreeGrafter"/>
</dbReference>
<dbReference type="SMART" id="SM01194">
    <property type="entry name" value="eRF1_1"/>
    <property type="match status" value="1"/>
</dbReference>
<evidence type="ECO:0000256" key="3">
    <source>
        <dbReference type="ARBA" id="ARBA00009504"/>
    </source>
</evidence>
<dbReference type="PANTHER" id="PTHR10853">
    <property type="entry name" value="PELOTA"/>
    <property type="match status" value="1"/>
</dbReference>
<dbReference type="SUPFAM" id="SSF53137">
    <property type="entry name" value="Translational machinery components"/>
    <property type="match status" value="1"/>
</dbReference>
<evidence type="ECO:0000256" key="5">
    <source>
        <dbReference type="ARBA" id="ARBA00022723"/>
    </source>
</evidence>
<name>A0A9W8CSD6_9FUNG</name>
<reference evidence="9" key="1">
    <citation type="submission" date="2022-07" db="EMBL/GenBank/DDBJ databases">
        <title>Phylogenomic reconstructions and comparative analyses of Kickxellomycotina fungi.</title>
        <authorList>
            <person name="Reynolds N.K."/>
            <person name="Stajich J.E."/>
            <person name="Barry K."/>
            <person name="Grigoriev I.V."/>
            <person name="Crous P."/>
            <person name="Smith M.E."/>
        </authorList>
    </citation>
    <scope>NUCLEOTIDE SEQUENCE</scope>
    <source>
        <strain evidence="9">NBRC 32514</strain>
    </source>
</reference>
<dbReference type="PANTHER" id="PTHR10853:SF0">
    <property type="entry name" value="PROTEIN PELOTA HOMOLOG"/>
    <property type="match status" value="1"/>
</dbReference>
<evidence type="ECO:0000256" key="6">
    <source>
        <dbReference type="RuleBase" id="RU362019"/>
    </source>
</evidence>
<comment type="cofactor">
    <cofactor evidence="1 6">
        <name>a divalent metal cation</name>
        <dbReference type="ChEBI" id="CHEBI:60240"/>
    </cofactor>
</comment>
<dbReference type="InterPro" id="IPR042226">
    <property type="entry name" value="eFR1_2_sf"/>
</dbReference>
<dbReference type="GO" id="GO:0070966">
    <property type="term" value="P:nuclear-transcribed mRNA catabolic process, no-go decay"/>
    <property type="evidence" value="ECO:0007669"/>
    <property type="project" value="InterPro"/>
</dbReference>
<keyword evidence="10" id="KW-1185">Reference proteome</keyword>
<evidence type="ECO:0000313" key="10">
    <source>
        <dbReference type="Proteomes" id="UP001149813"/>
    </source>
</evidence>
<dbReference type="AlphaFoldDB" id="A0A9W8CSD6"/>
<dbReference type="GO" id="GO:0070481">
    <property type="term" value="P:nuclear-transcribed mRNA catabolic process, non-stop decay"/>
    <property type="evidence" value="ECO:0007669"/>
    <property type="project" value="InterPro"/>
</dbReference>
<dbReference type="Gene3D" id="3.30.1330.30">
    <property type="match status" value="1"/>
</dbReference>
<proteinExistence type="inferred from homology"/>
<dbReference type="InterPro" id="IPR004405">
    <property type="entry name" value="TF_pelota"/>
</dbReference>
<dbReference type="InterPro" id="IPR005141">
    <property type="entry name" value="eRF1_2"/>
</dbReference>
<feature type="domain" description="eRF1/Pelota-like N-terminal" evidence="8">
    <location>
        <begin position="1"/>
        <end position="130"/>
    </location>
</feature>
<dbReference type="Gene3D" id="2.30.30.870">
    <property type="entry name" value="Pelota, domain A"/>
    <property type="match status" value="1"/>
</dbReference>
<dbReference type="Pfam" id="PF03464">
    <property type="entry name" value="eRF1_2"/>
    <property type="match status" value="1"/>
</dbReference>
<dbReference type="GO" id="GO:0071025">
    <property type="term" value="P:RNA surveillance"/>
    <property type="evidence" value="ECO:0007669"/>
    <property type="project" value="InterPro"/>
</dbReference>
<dbReference type="InterPro" id="IPR005142">
    <property type="entry name" value="eRF1_3"/>
</dbReference>
<dbReference type="GO" id="GO:0032790">
    <property type="term" value="P:ribosome disassembly"/>
    <property type="evidence" value="ECO:0007669"/>
    <property type="project" value="TreeGrafter"/>
</dbReference>
<gene>
    <name evidence="9" type="primary">DOM34</name>
    <name evidence="9" type="ORF">LPJ53_001873</name>
</gene>
<evidence type="ECO:0000256" key="7">
    <source>
        <dbReference type="SAM" id="MobiDB-lite"/>
    </source>
</evidence>
<dbReference type="GO" id="GO:0005737">
    <property type="term" value="C:cytoplasm"/>
    <property type="evidence" value="ECO:0007669"/>
    <property type="project" value="UniProtKB-SubCell"/>
</dbReference>
<dbReference type="Pfam" id="PF26356">
    <property type="entry name" value="Pelota_N"/>
    <property type="match status" value="1"/>
</dbReference>
<dbReference type="Pfam" id="PF03465">
    <property type="entry name" value="eRF1_3"/>
    <property type="match status" value="1"/>
</dbReference>
<comment type="function">
    <text evidence="6">Component of the Dom34-Hbs1 complex, a complex that recognizes stalled ribosomes and triggers the No-Go Decay (NGD) pathway (PubMed:20890290). In the Dom34-Hbs1 complex, dom34 recognizes ribosomes stalled at the 3' end of an mRNA and engages stalled ribosomes by destabilizing mRNA in the mRNA channel. Following ribosome-binding, the Dom34-Hbs1 complex promotes the disassembly of stalled ribosomes, followed by degradation of damaged mRNAs as part of the NGD pathway.</text>
</comment>
<dbReference type="SUPFAM" id="SSF55315">
    <property type="entry name" value="L30e-like"/>
    <property type="match status" value="1"/>
</dbReference>
<feature type="region of interest" description="Disordered" evidence="7">
    <location>
        <begin position="377"/>
        <end position="399"/>
    </location>
</feature>
<dbReference type="Gene3D" id="3.30.420.60">
    <property type="entry name" value="eRF1 domain 2"/>
    <property type="match status" value="1"/>
</dbReference>
<evidence type="ECO:0000313" key="9">
    <source>
        <dbReference type="EMBL" id="KAJ1723804.1"/>
    </source>
</evidence>
<dbReference type="FunFam" id="3.30.1330.30:FF:000008">
    <property type="entry name" value="Protein pelota homolog"/>
    <property type="match status" value="1"/>
</dbReference>
<dbReference type="FunFam" id="2.30.30.870:FF:000001">
    <property type="entry name" value="Protein pelota homolog"/>
    <property type="match status" value="1"/>
</dbReference>
<dbReference type="InterPro" id="IPR038069">
    <property type="entry name" value="Pelota/DOM34_N"/>
</dbReference>
<comment type="caution">
    <text evidence="9">The sequence shown here is derived from an EMBL/GenBank/DDBJ whole genome shotgun (WGS) entry which is preliminary data.</text>
</comment>
<sequence length="399" mass="45060">MKLLNQAIEKDQSGYVRLVPEEPEDMWHIYNLIQKGDQLQASTIRGVKSESSTGSVTTDRIRVKLTISIEDVFFDVQAGALRINGRNIAENRHVGIGQYHTLDLEMNQPFTLSKREWDLISLQRIKDASDITKQADVAAVTMHEGLAVICLLTQYMTVVRQRIEVAIPRKRKGSTSNYEKGLERFYDQVCRAIKQHIDFNVVKVVILGSPGFVRDQFFDYMMAQAIKTEDKILMENKAKFLRVHTSSGHKGALEEVMRDPQIKARLADTKSTQEVKAMDDFYQMLNNNPDRAFYGYEDVRKAADNGAIGTLMVTDELFRAADIQTRRKYINLVEDSKATNANVLVFSSLHVSGEQLQQLTGVAAILNFPLVIDSDAEYSSSDDDDARKAPGEDEDIDIV</sequence>
<dbReference type="OrthoDB" id="10249111at2759"/>
<protein>
    <recommendedName>
        <fullName evidence="6">Protein DOM34 homolog</fullName>
    </recommendedName>
</protein>